<feature type="region of interest" description="Disordered" evidence="2">
    <location>
        <begin position="307"/>
        <end position="344"/>
    </location>
</feature>
<reference evidence="4 5" key="1">
    <citation type="journal article" date="2014" name="Genome Biol. Evol.">
        <title>Comparative genomics and transcriptomics analyses reveal divergent lifestyle features of nematode endoparasitic fungus Hirsutella minnesotensis.</title>
        <authorList>
            <person name="Lai Y."/>
            <person name="Liu K."/>
            <person name="Zhang X."/>
            <person name="Zhang X."/>
            <person name="Li K."/>
            <person name="Wang N."/>
            <person name="Shu C."/>
            <person name="Wu Y."/>
            <person name="Wang C."/>
            <person name="Bushley K.E."/>
            <person name="Xiang M."/>
            <person name="Liu X."/>
        </authorList>
    </citation>
    <scope>NUCLEOTIDE SEQUENCE [LARGE SCALE GENOMIC DNA]</scope>
    <source>
        <strain evidence="4 5">3608</strain>
    </source>
</reference>
<dbReference type="GO" id="GO:0003676">
    <property type="term" value="F:nucleic acid binding"/>
    <property type="evidence" value="ECO:0007669"/>
    <property type="project" value="InterPro"/>
</dbReference>
<evidence type="ECO:0000313" key="5">
    <source>
        <dbReference type="Proteomes" id="UP000054481"/>
    </source>
</evidence>
<keyword evidence="5" id="KW-1185">Reference proteome</keyword>
<dbReference type="Pfam" id="PF13976">
    <property type="entry name" value="gag_pre-integrs"/>
    <property type="match status" value="1"/>
</dbReference>
<sequence length="672" mass="76461">MEVTGPQGPSILRLYNAAFCENFACNLVSYRKLKKQGIWFDDHPDRPTSLRGPDHAILALITEKCGQLVLEDIPDDFSRGSFFTRRNKFNSYTKRRPQKATAELWHLRLGHPGPRALEHLVNASQGVRIKGIPTHKCDNCAMTKIKRQIRRTPRETDSFNPGERLAVDFHDFERDGEGYNSLLLVSDRNTGFCWDYYLTDRTTETVIATLAKCFAYIELHHGFKPRIIECDNELISQKPGVEARRIELQDSVCAKCHTTLGQKCLRTPVNHVLHDGQIIFRIASIALKRTWDLRRKVEPRIKRVLPLKKQPPSENERVNVPPTARAAHDSSDTTPSETNAPGFSSFEEVKAEMAAQREKIGRIGATGMHVVSNFETAMFRVDRQLQELRESIERVRNGRDEQHAEIRALQKELLDTQANCQNSPVIERLDQQLQTTDRVVSELRLALDQCRSDTETLYDRLTIVQHNLQEVRDEAANLKTEASKSKQILQDCIGEIPEYSYGVSALRREVRQLRAELSLNNILSSSITKIGNRTSQVESLQMEFELFKMRLQRLEARSLASSGNCDKVASTMSAGTISREADEKSDYDNIMTRKHILTNTTDNADLDTIPHKRQALPPSAVDSAVYMDRSLTDKHCGTSPNIRKMVARTVHWRDRAGSEQYSTSRGKEERVG</sequence>
<evidence type="ECO:0000256" key="2">
    <source>
        <dbReference type="SAM" id="MobiDB-lite"/>
    </source>
</evidence>
<feature type="domain" description="GAG-pre-integrase" evidence="3">
    <location>
        <begin position="98"/>
        <end position="144"/>
    </location>
</feature>
<dbReference type="InterPro" id="IPR036397">
    <property type="entry name" value="RNaseH_sf"/>
</dbReference>
<feature type="compositionally biased region" description="Polar residues" evidence="2">
    <location>
        <begin position="332"/>
        <end position="342"/>
    </location>
</feature>
<gene>
    <name evidence="4" type="ORF">HIM_12444</name>
</gene>
<accession>A0A0F7ZQN3</accession>
<dbReference type="SUPFAM" id="SSF53098">
    <property type="entry name" value="Ribonuclease H-like"/>
    <property type="match status" value="1"/>
</dbReference>
<dbReference type="EMBL" id="KQ030995">
    <property type="protein sequence ID" value="KJZ68163.1"/>
    <property type="molecule type" value="Genomic_DNA"/>
</dbReference>
<proteinExistence type="predicted"/>
<dbReference type="Gene3D" id="3.30.420.10">
    <property type="entry name" value="Ribonuclease H-like superfamily/Ribonuclease H"/>
    <property type="match status" value="1"/>
</dbReference>
<protein>
    <recommendedName>
        <fullName evidence="3">GAG-pre-integrase domain-containing protein</fullName>
    </recommendedName>
</protein>
<dbReference type="InterPro" id="IPR012337">
    <property type="entry name" value="RNaseH-like_sf"/>
</dbReference>
<dbReference type="InterPro" id="IPR025724">
    <property type="entry name" value="GAG-pre-integrase_dom"/>
</dbReference>
<feature type="coiled-coil region" evidence="1">
    <location>
        <begin position="385"/>
        <end position="488"/>
    </location>
</feature>
<evidence type="ECO:0000313" key="4">
    <source>
        <dbReference type="EMBL" id="KJZ68163.1"/>
    </source>
</evidence>
<dbReference type="AlphaFoldDB" id="A0A0F7ZQN3"/>
<name>A0A0F7ZQN3_9HYPO</name>
<keyword evidence="1" id="KW-0175">Coiled coil</keyword>
<dbReference type="Proteomes" id="UP000054481">
    <property type="component" value="Unassembled WGS sequence"/>
</dbReference>
<dbReference type="OrthoDB" id="5396360at2759"/>
<evidence type="ECO:0000259" key="3">
    <source>
        <dbReference type="Pfam" id="PF13976"/>
    </source>
</evidence>
<evidence type="ECO:0000256" key="1">
    <source>
        <dbReference type="SAM" id="Coils"/>
    </source>
</evidence>
<organism evidence="4 5">
    <name type="scientific">Hirsutella minnesotensis 3608</name>
    <dbReference type="NCBI Taxonomy" id="1043627"/>
    <lineage>
        <taxon>Eukaryota</taxon>
        <taxon>Fungi</taxon>
        <taxon>Dikarya</taxon>
        <taxon>Ascomycota</taxon>
        <taxon>Pezizomycotina</taxon>
        <taxon>Sordariomycetes</taxon>
        <taxon>Hypocreomycetidae</taxon>
        <taxon>Hypocreales</taxon>
        <taxon>Ophiocordycipitaceae</taxon>
        <taxon>Hirsutella</taxon>
    </lineage>
</organism>